<sequence>MNYIKERKEHFRIAELIHSKGKMANSSISLLIMTLMWAFSCAVYSAEDTSFEETLKNQVAKHLKQEVAVIANSQQWGNYLLTYDIWIPGAANYLPDCPTHLVITGKDYQPLPVGNLKRSVSCEDLNSPWRINVTIKSVLTLPVVVAKTTLRRDETIQASDLKIEKRTLTRQEDFYTNTQQVIGLETTRRIRSGQIVSPNILRSSPLVEKGNEVMIIASKDGFTATTKGIALEQGGKGQQIEVQNSASGKVIRAVVTDLNQVHTQF</sequence>
<feature type="domain" description="SAF" evidence="8">
    <location>
        <begin position="141"/>
        <end position="202"/>
    </location>
</feature>
<dbReference type="GO" id="GO:0044780">
    <property type="term" value="P:bacterial-type flagellum assembly"/>
    <property type="evidence" value="ECO:0007669"/>
    <property type="project" value="InterPro"/>
</dbReference>
<evidence type="ECO:0000256" key="6">
    <source>
        <dbReference type="ARBA" id="ARBA00025643"/>
    </source>
</evidence>
<dbReference type="OrthoDB" id="1669037at2"/>
<dbReference type="SMART" id="SM00858">
    <property type="entry name" value="SAF"/>
    <property type="match status" value="1"/>
</dbReference>
<evidence type="ECO:0000313" key="9">
    <source>
        <dbReference type="EMBL" id="PNM63564.1"/>
    </source>
</evidence>
<evidence type="ECO:0000256" key="3">
    <source>
        <dbReference type="ARBA" id="ARBA00014754"/>
    </source>
</evidence>
<comment type="similarity">
    <text evidence="2">Belongs to the FlgA family.</text>
</comment>
<evidence type="ECO:0000256" key="7">
    <source>
        <dbReference type="SAM" id="Phobius"/>
    </source>
</evidence>
<keyword evidence="7" id="KW-0812">Transmembrane</keyword>
<gene>
    <name evidence="9" type="primary">flgA</name>
    <name evidence="9" type="ORF">AL544_000865</name>
</gene>
<dbReference type="PANTHER" id="PTHR36307:SF1">
    <property type="entry name" value="FLAGELLA BASAL BODY P-RING FORMATION PROTEIN FLGA"/>
    <property type="match status" value="1"/>
</dbReference>
<keyword evidence="4" id="KW-0732">Signal</keyword>
<dbReference type="InterPro" id="IPR039246">
    <property type="entry name" value="Flagellar_FlgA"/>
</dbReference>
<dbReference type="GO" id="GO:0042597">
    <property type="term" value="C:periplasmic space"/>
    <property type="evidence" value="ECO:0007669"/>
    <property type="project" value="UniProtKB-SubCell"/>
</dbReference>
<name>A0A2J9VIJ4_VIBMI</name>
<evidence type="ECO:0000259" key="8">
    <source>
        <dbReference type="SMART" id="SM00858"/>
    </source>
</evidence>
<dbReference type="Gene3D" id="3.90.1210.10">
    <property type="entry name" value="Antifreeze-like/N-acetylneuraminic acid synthase C-terminal domain"/>
    <property type="match status" value="1"/>
</dbReference>
<dbReference type="Gene3D" id="2.30.30.760">
    <property type="match status" value="1"/>
</dbReference>
<proteinExistence type="inferred from homology"/>
<keyword evidence="10" id="KW-1185">Reference proteome</keyword>
<keyword evidence="9" id="KW-0282">Flagellum</keyword>
<organism evidence="9 10">
    <name type="scientific">Vibrio mimicus</name>
    <dbReference type="NCBI Taxonomy" id="674"/>
    <lineage>
        <taxon>Bacteria</taxon>
        <taxon>Pseudomonadati</taxon>
        <taxon>Pseudomonadota</taxon>
        <taxon>Gammaproteobacteria</taxon>
        <taxon>Vibrionales</taxon>
        <taxon>Vibrionaceae</taxon>
        <taxon>Vibrio</taxon>
    </lineage>
</organism>
<keyword evidence="7" id="KW-0472">Membrane</keyword>
<keyword evidence="9" id="KW-0969">Cilium</keyword>
<keyword evidence="9" id="KW-0966">Cell projection</keyword>
<dbReference type="EMBL" id="LOSJ02000001">
    <property type="protein sequence ID" value="PNM63564.1"/>
    <property type="molecule type" value="Genomic_DNA"/>
</dbReference>
<evidence type="ECO:0000313" key="10">
    <source>
        <dbReference type="Proteomes" id="UP000053748"/>
    </source>
</evidence>
<dbReference type="NCBIfam" id="TIGR03170">
    <property type="entry name" value="flgA_cterm"/>
    <property type="match status" value="1"/>
</dbReference>
<protein>
    <recommendedName>
        <fullName evidence="3">Flagella basal body P-ring formation protein FlgA</fullName>
    </recommendedName>
</protein>
<evidence type="ECO:0000256" key="1">
    <source>
        <dbReference type="ARBA" id="ARBA00004418"/>
    </source>
</evidence>
<feature type="transmembrane region" description="Helical" evidence="7">
    <location>
        <begin position="28"/>
        <end position="46"/>
    </location>
</feature>
<dbReference type="PANTHER" id="PTHR36307">
    <property type="entry name" value="FLAGELLA BASAL BODY P-RING FORMATION PROTEIN FLGA"/>
    <property type="match status" value="1"/>
</dbReference>
<evidence type="ECO:0000256" key="5">
    <source>
        <dbReference type="ARBA" id="ARBA00022764"/>
    </source>
</evidence>
<keyword evidence="5" id="KW-0574">Periplasm</keyword>
<comment type="caution">
    <text evidence="9">The sequence shown here is derived from an EMBL/GenBank/DDBJ whole genome shotgun (WGS) entry which is preliminary data.</text>
</comment>
<accession>A0A2J9VIJ4</accession>
<evidence type="ECO:0000256" key="2">
    <source>
        <dbReference type="ARBA" id="ARBA00010474"/>
    </source>
</evidence>
<keyword evidence="7" id="KW-1133">Transmembrane helix</keyword>
<dbReference type="Proteomes" id="UP000053748">
    <property type="component" value="Unassembled WGS sequence"/>
</dbReference>
<dbReference type="InterPro" id="IPR017585">
    <property type="entry name" value="SAF_FlgA"/>
</dbReference>
<dbReference type="Pfam" id="PF13144">
    <property type="entry name" value="ChapFlgA"/>
    <property type="match status" value="1"/>
</dbReference>
<reference evidence="9" key="1">
    <citation type="submission" date="2017-12" db="EMBL/GenBank/DDBJ databases">
        <title>FDA dAtabase for Regulatory Grade micrObial Sequences (FDA-ARGOS): Supporting development and validation of Infectious Disease Dx tests.</title>
        <authorList>
            <person name="Hoffmann M."/>
            <person name="Allard M."/>
            <person name="Evans P."/>
            <person name="Brown E."/>
            <person name="Tallon L.J."/>
            <person name="Sadzewicz L."/>
            <person name="Sengamalay N."/>
            <person name="Ott S."/>
            <person name="Godinez A."/>
            <person name="Nagaraj S."/>
            <person name="Vavikolanu K."/>
            <person name="Aluvathingal J."/>
            <person name="Nadendla S."/>
            <person name="Hobson J."/>
            <person name="Sichtig H."/>
        </authorList>
    </citation>
    <scope>NUCLEOTIDE SEQUENCE [LARGE SCALE GENOMIC DNA]</scope>
    <source>
        <strain evidence="9">FDAARGOS_113</strain>
    </source>
</reference>
<evidence type="ECO:0000256" key="4">
    <source>
        <dbReference type="ARBA" id="ARBA00022729"/>
    </source>
</evidence>
<dbReference type="CDD" id="cd11614">
    <property type="entry name" value="SAF_CpaB_FlgA_like"/>
    <property type="match status" value="1"/>
</dbReference>
<comment type="subcellular location">
    <subcellularLocation>
        <location evidence="1">Periplasm</location>
    </subcellularLocation>
</comment>
<comment type="function">
    <text evidence="6">Involved in the assembly process of the P-ring formation. It may associate with FlgF on the rod constituting a structure essential for the P-ring assembly or may act as a modulator protein for the P-ring assembly.</text>
</comment>
<dbReference type="InterPro" id="IPR013974">
    <property type="entry name" value="SAF"/>
</dbReference>
<dbReference type="AlphaFoldDB" id="A0A2J9VIJ4"/>
<dbReference type="RefSeq" id="WP_001106592.1">
    <property type="nucleotide sequence ID" value="NZ_CAWMSS010000002.1"/>
</dbReference>
<dbReference type="STRING" id="674.VM_19715"/>